<dbReference type="PANTHER" id="PTHR37836">
    <property type="entry name" value="LMO1036 PROTEIN"/>
    <property type="match status" value="1"/>
</dbReference>
<evidence type="ECO:0000313" key="4">
    <source>
        <dbReference type="EMBL" id="OZG65039.1"/>
    </source>
</evidence>
<sequence length="529" mass="60741">MTAIAHVERYKMFELNLTGTSAGNPYADVTLRASFTSHATGDSIDVNGFYRGQGRYSIRFMPTEEGVWTYGTRSDDPSMEELKGEIVVDPAGEGNHGRVLRACDVAKGALREAYGAQLPYCFSYEDGTPYQPHGTTCYAWTNQSERVQDRTVATLAKAPFNKIRMCVFPKYYDFNTADPEMFAYEGSMVEGFDHTRFNEPFFENLDRRIAQLDELGIEADIILLHPYDKPEWGFSSMGAQADMFYLSYMVRRYAAYKNVWWSLANEYDILLPQKPLEDWRRYARVVMANDPFNHLRSVHNCVKVYDYNEAWCTHCSTQRVDVTRTTECIADWRREFGKPVVCDEPGYEGNIYWGWGNLTGEELVRRFWEGAMRRGYVTHGETFIDQGEQVWWAHGGELHGETPERIAFMRGVFADLPLDAAPLDDDMPPEFVWSAPAPSEGGAPFTPHDEKAGRYWDVPVLRSGDDYQLAYFGWYRPAYREFLLPEGGRYVVDVIDTWDMTIDTLPGTYEGSVRVDLGRQYMAVRIRKA</sequence>
<gene>
    <name evidence="5" type="ORF">BE0216_10730</name>
    <name evidence="4" type="ORF">BEUL_2049</name>
</gene>
<dbReference type="AlphaFoldDB" id="A0A261G0T5"/>
<dbReference type="Gene3D" id="3.20.20.80">
    <property type="entry name" value="Glycosidases"/>
    <property type="match status" value="1"/>
</dbReference>
<dbReference type="InterPro" id="IPR025277">
    <property type="entry name" value="Apiosidase-like_cat_dom"/>
</dbReference>
<dbReference type="EMBL" id="MWWZ01000013">
    <property type="protein sequence ID" value="OZG65039.1"/>
    <property type="molecule type" value="Genomic_DNA"/>
</dbReference>
<dbReference type="Pfam" id="PF13204">
    <property type="entry name" value="Apiosidase"/>
    <property type="match status" value="1"/>
</dbReference>
<evidence type="ECO:0000259" key="3">
    <source>
        <dbReference type="Pfam" id="PF18310"/>
    </source>
</evidence>
<name>A0A261G0T5_9BIFI</name>
<dbReference type="Proteomes" id="UP000593943">
    <property type="component" value="Chromosome"/>
</dbReference>
<evidence type="ECO:0000259" key="2">
    <source>
        <dbReference type="Pfam" id="PF16586"/>
    </source>
</evidence>
<dbReference type="InterPro" id="IPR041239">
    <property type="entry name" value="DUF5605"/>
</dbReference>
<evidence type="ECO:0000313" key="6">
    <source>
        <dbReference type="Proteomes" id="UP000216057"/>
    </source>
</evidence>
<dbReference type="OrthoDB" id="127163at2"/>
<dbReference type="InterPro" id="IPR017853">
    <property type="entry name" value="GH"/>
</dbReference>
<dbReference type="GO" id="GO:0005975">
    <property type="term" value="P:carbohydrate metabolic process"/>
    <property type="evidence" value="ECO:0007669"/>
    <property type="project" value="UniProtKB-ARBA"/>
</dbReference>
<dbReference type="Proteomes" id="UP000216057">
    <property type="component" value="Unassembled WGS sequence"/>
</dbReference>
<evidence type="ECO:0000313" key="7">
    <source>
        <dbReference type="Proteomes" id="UP000593943"/>
    </source>
</evidence>
<evidence type="ECO:0000259" key="1">
    <source>
        <dbReference type="Pfam" id="PF13204"/>
    </source>
</evidence>
<feature type="domain" description="DUF5060" evidence="2">
    <location>
        <begin position="7"/>
        <end position="74"/>
    </location>
</feature>
<organism evidence="4 6">
    <name type="scientific">Bifidobacterium eulemuris</name>
    <dbReference type="NCBI Taxonomy" id="1765219"/>
    <lineage>
        <taxon>Bacteria</taxon>
        <taxon>Bacillati</taxon>
        <taxon>Actinomycetota</taxon>
        <taxon>Actinomycetes</taxon>
        <taxon>Bifidobacteriales</taxon>
        <taxon>Bifidobacteriaceae</taxon>
        <taxon>Bifidobacterium</taxon>
    </lineage>
</organism>
<dbReference type="KEGG" id="beu:BE0216_10730"/>
<feature type="domain" description="DUF5605" evidence="3">
    <location>
        <begin position="456"/>
        <end position="527"/>
    </location>
</feature>
<protein>
    <submittedName>
        <fullName evidence="4">Alpha-L-rhamnosidase</fullName>
    </submittedName>
    <submittedName>
        <fullName evidence="5">DUF5605 domain-containing protein</fullName>
    </submittedName>
</protein>
<dbReference type="SUPFAM" id="SSF51445">
    <property type="entry name" value="(Trans)glycosidases"/>
    <property type="match status" value="1"/>
</dbReference>
<dbReference type="Gene3D" id="2.60.40.10">
    <property type="entry name" value="Immunoglobulins"/>
    <property type="match status" value="1"/>
</dbReference>
<feature type="domain" description="Apiosidase-like catalytic" evidence="1">
    <location>
        <begin position="122"/>
        <end position="355"/>
    </location>
</feature>
<reference evidence="5 7" key="2">
    <citation type="submission" date="2020-10" db="EMBL/GenBank/DDBJ databases">
        <title>Genome sequencing of Bifidobacterium eulemuris_DSMZ_100216.</title>
        <authorList>
            <person name="Kim J."/>
        </authorList>
    </citation>
    <scope>NUCLEOTIDE SEQUENCE [LARGE SCALE GENOMIC DNA]</scope>
    <source>
        <strain evidence="5 7">DSM 100216</strain>
    </source>
</reference>
<dbReference type="EMBL" id="CP062938">
    <property type="protein sequence ID" value="QOL32856.1"/>
    <property type="molecule type" value="Genomic_DNA"/>
</dbReference>
<accession>A0A261G0T5</accession>
<keyword evidence="7" id="KW-1185">Reference proteome</keyword>
<dbReference type="Pfam" id="PF16586">
    <property type="entry name" value="DUF5060"/>
    <property type="match status" value="1"/>
</dbReference>
<evidence type="ECO:0000313" key="5">
    <source>
        <dbReference type="EMBL" id="QOL32856.1"/>
    </source>
</evidence>
<dbReference type="Pfam" id="PF18310">
    <property type="entry name" value="DUF5605"/>
    <property type="match status" value="1"/>
</dbReference>
<dbReference type="InterPro" id="IPR032260">
    <property type="entry name" value="DUF5060"/>
</dbReference>
<dbReference type="Gene3D" id="2.60.40.3950">
    <property type="match status" value="1"/>
</dbReference>
<dbReference type="PANTHER" id="PTHR37836:SF2">
    <property type="entry name" value="DUF4038 DOMAIN-CONTAINING PROTEIN"/>
    <property type="match status" value="1"/>
</dbReference>
<reference evidence="4 6" key="1">
    <citation type="journal article" date="2017" name="BMC Genomics">
        <title>Comparative genomic and phylogenomic analyses of the Bifidobacteriaceae family.</title>
        <authorList>
            <person name="Lugli G.A."/>
            <person name="Milani C."/>
            <person name="Turroni F."/>
            <person name="Duranti S."/>
            <person name="Mancabelli L."/>
            <person name="Mangifesta M."/>
            <person name="Ferrario C."/>
            <person name="Modesto M."/>
            <person name="Mattarelli P."/>
            <person name="Jiri K."/>
            <person name="van Sinderen D."/>
            <person name="Ventura M."/>
        </authorList>
    </citation>
    <scope>NUCLEOTIDE SEQUENCE [LARGE SCALE GENOMIC DNA]</scope>
    <source>
        <strain evidence="4 6">DSM 100216</strain>
    </source>
</reference>
<proteinExistence type="predicted"/>
<dbReference type="RefSeq" id="WP_094637555.1">
    <property type="nucleotide sequence ID" value="NZ_CP062938.1"/>
</dbReference>
<dbReference type="InterPro" id="IPR013783">
    <property type="entry name" value="Ig-like_fold"/>
</dbReference>